<gene>
    <name evidence="1" type="ORF">BK746_04005</name>
</gene>
<sequence>MNLQKKLTKKQLREQFNFDESIGKVDEAELVELSGASGEVTPYTTWGCAIFTIASAAQCPTTACSSKCL</sequence>
<dbReference type="Proteomes" id="UP000195129">
    <property type="component" value="Unassembled WGS sequence"/>
</dbReference>
<proteinExistence type="predicted"/>
<evidence type="ECO:0000313" key="2">
    <source>
        <dbReference type="Proteomes" id="UP000195129"/>
    </source>
</evidence>
<reference evidence="1 2" key="1">
    <citation type="submission" date="2016-10" db="EMBL/GenBank/DDBJ databases">
        <title>Comparative genomics of Bacillus thuringiensis reveals a path to pathogens against multiple invertebrate hosts.</title>
        <authorList>
            <person name="Zheng J."/>
            <person name="Gao Q."/>
            <person name="Liu H."/>
            <person name="Peng D."/>
            <person name="Ruan L."/>
            <person name="Sun M."/>
        </authorList>
    </citation>
    <scope>NUCLEOTIDE SEQUENCE [LARGE SCALE GENOMIC DNA]</scope>
    <source>
        <strain evidence="1">BGSC 4CA1</strain>
    </source>
</reference>
<evidence type="ECO:0008006" key="3">
    <source>
        <dbReference type="Google" id="ProtNLM"/>
    </source>
</evidence>
<dbReference type="EMBL" id="NFDN01000020">
    <property type="protein sequence ID" value="OTY63039.1"/>
    <property type="molecule type" value="Genomic_DNA"/>
</dbReference>
<protein>
    <recommendedName>
        <fullName evidence="3">Lantibiotic cytolysin</fullName>
    </recommendedName>
</protein>
<organism evidence="1 2">
    <name type="scientific">Bacillus thuringiensis serovar yosoo</name>
    <dbReference type="NCBI Taxonomy" id="180848"/>
    <lineage>
        <taxon>Bacteria</taxon>
        <taxon>Bacillati</taxon>
        <taxon>Bacillota</taxon>
        <taxon>Bacilli</taxon>
        <taxon>Bacillales</taxon>
        <taxon>Bacillaceae</taxon>
        <taxon>Bacillus</taxon>
        <taxon>Bacillus cereus group</taxon>
    </lineage>
</organism>
<comment type="caution">
    <text evidence="1">The sequence shown here is derived from an EMBL/GenBank/DDBJ whole genome shotgun (WGS) entry which is preliminary data.</text>
</comment>
<name>A0A9X6FES8_BACTU</name>
<dbReference type="AlphaFoldDB" id="A0A9X6FES8"/>
<accession>A0A9X6FES8</accession>
<evidence type="ECO:0000313" key="1">
    <source>
        <dbReference type="EMBL" id="OTY63039.1"/>
    </source>
</evidence>
<dbReference type="NCBIfam" id="NF038161">
    <property type="entry name" value="lant_II_LchA2"/>
    <property type="match status" value="1"/>
</dbReference>